<name>A0A445BLA2_ARAHY</name>
<dbReference type="AlphaFoldDB" id="A0A445BLA2"/>
<comment type="caution">
    <text evidence="2">The sequence shown here is derived from an EMBL/GenBank/DDBJ whole genome shotgun (WGS) entry which is preliminary data.</text>
</comment>
<dbReference type="STRING" id="3818.A0A445BLA2"/>
<dbReference type="PANTHER" id="PTHR31973:SF187">
    <property type="entry name" value="MUTATOR TRANSPOSASE MUDRA PROTEIN"/>
    <property type="match status" value="1"/>
</dbReference>
<reference evidence="2 3" key="1">
    <citation type="submission" date="2019-01" db="EMBL/GenBank/DDBJ databases">
        <title>Sequencing of cultivated peanut Arachis hypogaea provides insights into genome evolution and oil improvement.</title>
        <authorList>
            <person name="Chen X."/>
        </authorList>
    </citation>
    <scope>NUCLEOTIDE SEQUENCE [LARGE SCALE GENOMIC DNA]</scope>
    <source>
        <strain evidence="3">cv. Fuhuasheng</strain>
        <tissue evidence="2">Leaves</tissue>
    </source>
</reference>
<accession>A0A445BLA2</accession>
<dbReference type="Proteomes" id="UP000289738">
    <property type="component" value="Chromosome A09"/>
</dbReference>
<keyword evidence="1" id="KW-0175">Coiled coil</keyword>
<dbReference type="EMBL" id="SDMP01000009">
    <property type="protein sequence ID" value="RYR39450.1"/>
    <property type="molecule type" value="Genomic_DNA"/>
</dbReference>
<evidence type="ECO:0000313" key="3">
    <source>
        <dbReference type="Proteomes" id="UP000289738"/>
    </source>
</evidence>
<keyword evidence="3" id="KW-1185">Reference proteome</keyword>
<proteinExistence type="predicted"/>
<gene>
    <name evidence="2" type="ORF">Ahy_A09g044993</name>
</gene>
<evidence type="ECO:0000313" key="2">
    <source>
        <dbReference type="EMBL" id="RYR39450.1"/>
    </source>
</evidence>
<organism evidence="2 3">
    <name type="scientific">Arachis hypogaea</name>
    <name type="common">Peanut</name>
    <dbReference type="NCBI Taxonomy" id="3818"/>
    <lineage>
        <taxon>Eukaryota</taxon>
        <taxon>Viridiplantae</taxon>
        <taxon>Streptophyta</taxon>
        <taxon>Embryophyta</taxon>
        <taxon>Tracheophyta</taxon>
        <taxon>Spermatophyta</taxon>
        <taxon>Magnoliopsida</taxon>
        <taxon>eudicotyledons</taxon>
        <taxon>Gunneridae</taxon>
        <taxon>Pentapetalae</taxon>
        <taxon>rosids</taxon>
        <taxon>fabids</taxon>
        <taxon>Fabales</taxon>
        <taxon>Fabaceae</taxon>
        <taxon>Papilionoideae</taxon>
        <taxon>50 kb inversion clade</taxon>
        <taxon>dalbergioids sensu lato</taxon>
        <taxon>Dalbergieae</taxon>
        <taxon>Pterocarpus clade</taxon>
        <taxon>Arachis</taxon>
    </lineage>
</organism>
<evidence type="ECO:0000256" key="1">
    <source>
        <dbReference type="SAM" id="Coils"/>
    </source>
</evidence>
<sequence length="258" mass="29441">MEFESLEQFKQALKDFTISEGRRIFYMNNDKKRVRDACIHGSFMPGKEVQKAKAKARKAAKEKAKVQAENAKCENEGEKIGETEKHDCPWLIYCAKNSRSGGYQIKTYNHTHTYGREFGSNMADQHWVAKKLEKRLLSQPRLTHAEAWDHMKVDYNVILSDKMLYRGLRMARKKYVGNEKAQYGKLRDYLNEIHRSNEGSSALLAVEPIPQSPSLFDKLYICLNGCKRGFKAGCRPLIGLDGCFLKGFYGGQLLSAVG</sequence>
<dbReference type="PANTHER" id="PTHR31973">
    <property type="entry name" value="POLYPROTEIN, PUTATIVE-RELATED"/>
    <property type="match status" value="1"/>
</dbReference>
<feature type="coiled-coil region" evidence="1">
    <location>
        <begin position="49"/>
        <end position="76"/>
    </location>
</feature>
<protein>
    <submittedName>
        <fullName evidence="2">Uncharacterized protein</fullName>
    </submittedName>
</protein>